<name>A0A5B7E3M1_PORTR</name>
<dbReference type="OrthoDB" id="6356705at2759"/>
<feature type="compositionally biased region" description="Basic and acidic residues" evidence="1">
    <location>
        <begin position="257"/>
        <end position="284"/>
    </location>
</feature>
<dbReference type="Proteomes" id="UP000324222">
    <property type="component" value="Unassembled WGS sequence"/>
</dbReference>
<feature type="region of interest" description="Disordered" evidence="1">
    <location>
        <begin position="96"/>
        <end position="153"/>
    </location>
</feature>
<feature type="compositionally biased region" description="Low complexity" evidence="1">
    <location>
        <begin position="292"/>
        <end position="305"/>
    </location>
</feature>
<feature type="region of interest" description="Disordered" evidence="1">
    <location>
        <begin position="257"/>
        <end position="334"/>
    </location>
</feature>
<evidence type="ECO:0000313" key="2">
    <source>
        <dbReference type="EMBL" id="MPC27965.1"/>
    </source>
</evidence>
<keyword evidence="3" id="KW-1185">Reference proteome</keyword>
<organism evidence="2 3">
    <name type="scientific">Portunus trituberculatus</name>
    <name type="common">Swimming crab</name>
    <name type="synonym">Neptunus trituberculatus</name>
    <dbReference type="NCBI Taxonomy" id="210409"/>
    <lineage>
        <taxon>Eukaryota</taxon>
        <taxon>Metazoa</taxon>
        <taxon>Ecdysozoa</taxon>
        <taxon>Arthropoda</taxon>
        <taxon>Crustacea</taxon>
        <taxon>Multicrustacea</taxon>
        <taxon>Malacostraca</taxon>
        <taxon>Eumalacostraca</taxon>
        <taxon>Eucarida</taxon>
        <taxon>Decapoda</taxon>
        <taxon>Pleocyemata</taxon>
        <taxon>Brachyura</taxon>
        <taxon>Eubrachyura</taxon>
        <taxon>Portunoidea</taxon>
        <taxon>Portunidae</taxon>
        <taxon>Portuninae</taxon>
        <taxon>Portunus</taxon>
    </lineage>
</organism>
<evidence type="ECO:0000256" key="1">
    <source>
        <dbReference type="SAM" id="MobiDB-lite"/>
    </source>
</evidence>
<comment type="caution">
    <text evidence="2">The sequence shown here is derived from an EMBL/GenBank/DDBJ whole genome shotgun (WGS) entry which is preliminary data.</text>
</comment>
<evidence type="ECO:0000313" key="3">
    <source>
        <dbReference type="Proteomes" id="UP000324222"/>
    </source>
</evidence>
<gene>
    <name evidence="2" type="ORF">E2C01_021162</name>
</gene>
<sequence length="334" mass="36330">MSREDVYTNLPVAMAFRINSTYRAKADHIILAVKEAGILDRWLDSQITNISQCLRPPSADRSEGIAALDTDALAGCFLVLAGGTRNVRLCLTRSQGWPTQAQGKSEDTEDNTAVRSADNTAGHYRRRRSSTPQPGNFPSHPSPKIAASDARQNVCPRAQREVLPILLQVALSEPYQLPPEGSGTSHSPPEPPLSQKMSVEEVRASYSSFSPYHTHLPSTQPYQLSQEGSCAARSLPETAFSTTMSVQEVIAHCNSVREHHLPDHTPSRSTDNHNRPYYSSDHHQPNAMSGHSASVPSVPCVSVPPHTSPPPYSRAGDSPPSYEEAVSGPQFPNP</sequence>
<proteinExistence type="predicted"/>
<protein>
    <submittedName>
        <fullName evidence="2">Uncharacterized protein</fullName>
    </submittedName>
</protein>
<accession>A0A5B7E3M1</accession>
<dbReference type="EMBL" id="VSRR010001833">
    <property type="protein sequence ID" value="MPC27965.1"/>
    <property type="molecule type" value="Genomic_DNA"/>
</dbReference>
<reference evidence="2 3" key="1">
    <citation type="submission" date="2019-05" db="EMBL/GenBank/DDBJ databases">
        <title>Another draft genome of Portunus trituberculatus and its Hox gene families provides insights of decapod evolution.</title>
        <authorList>
            <person name="Jeong J.-H."/>
            <person name="Song I."/>
            <person name="Kim S."/>
            <person name="Choi T."/>
            <person name="Kim D."/>
            <person name="Ryu S."/>
            <person name="Kim W."/>
        </authorList>
    </citation>
    <scope>NUCLEOTIDE SEQUENCE [LARGE SCALE GENOMIC DNA]</scope>
    <source>
        <tissue evidence="2">Muscle</tissue>
    </source>
</reference>
<dbReference type="AlphaFoldDB" id="A0A5B7E3M1"/>
<feature type="region of interest" description="Disordered" evidence="1">
    <location>
        <begin position="176"/>
        <end position="199"/>
    </location>
</feature>